<dbReference type="Proteomes" id="UP001460270">
    <property type="component" value="Unassembled WGS sequence"/>
</dbReference>
<proteinExistence type="predicted"/>
<reference evidence="3" key="1">
    <citation type="submission" date="2024-04" db="EMBL/GenBank/DDBJ databases">
        <title>Salinicola lusitanus LLJ914,a marine bacterium isolated from the Okinawa Trough.</title>
        <authorList>
            <person name="Li J."/>
        </authorList>
    </citation>
    <scope>NUCLEOTIDE SEQUENCE [LARGE SCALE GENOMIC DNA]</scope>
</reference>
<evidence type="ECO:0000313" key="2">
    <source>
        <dbReference type="EMBL" id="KAK7918783.1"/>
    </source>
</evidence>
<feature type="compositionally biased region" description="Basic and acidic residues" evidence="1">
    <location>
        <begin position="52"/>
        <end position="80"/>
    </location>
</feature>
<sequence>MASAMSVSGKQVTGERIPSPVTSSLLVAFHDTQGIRFVQVKTEESLLQQRQTEIKEETQEEDVSTKQREETDGEDIKVETHFYLSSESESSETDNDDDWEPFSCSRSTGNHIKPVQTRTSQQNSSQNEAVSGTAAGADKNRFKLRSAVYLNILEQLEIPSVGFFLSE</sequence>
<comment type="caution">
    <text evidence="2">The sequence shown here is derived from an EMBL/GenBank/DDBJ whole genome shotgun (WGS) entry which is preliminary data.</text>
</comment>
<feature type="region of interest" description="Disordered" evidence="1">
    <location>
        <begin position="46"/>
        <end position="133"/>
    </location>
</feature>
<keyword evidence="3" id="KW-1185">Reference proteome</keyword>
<dbReference type="EMBL" id="JBBPFD010000007">
    <property type="protein sequence ID" value="KAK7918783.1"/>
    <property type="molecule type" value="Genomic_DNA"/>
</dbReference>
<accession>A0AAW0PIN1</accession>
<protein>
    <submittedName>
        <fullName evidence="2">Uncharacterized protein</fullName>
    </submittedName>
</protein>
<feature type="compositionally biased region" description="Acidic residues" evidence="1">
    <location>
        <begin position="89"/>
        <end position="100"/>
    </location>
</feature>
<gene>
    <name evidence="2" type="ORF">WMY93_010067</name>
</gene>
<feature type="compositionally biased region" description="Polar residues" evidence="1">
    <location>
        <begin position="1"/>
        <end position="11"/>
    </location>
</feature>
<evidence type="ECO:0000256" key="1">
    <source>
        <dbReference type="SAM" id="MobiDB-lite"/>
    </source>
</evidence>
<evidence type="ECO:0000313" key="3">
    <source>
        <dbReference type="Proteomes" id="UP001460270"/>
    </source>
</evidence>
<organism evidence="2 3">
    <name type="scientific">Mugilogobius chulae</name>
    <name type="common">yellowstripe goby</name>
    <dbReference type="NCBI Taxonomy" id="88201"/>
    <lineage>
        <taxon>Eukaryota</taxon>
        <taxon>Metazoa</taxon>
        <taxon>Chordata</taxon>
        <taxon>Craniata</taxon>
        <taxon>Vertebrata</taxon>
        <taxon>Euteleostomi</taxon>
        <taxon>Actinopterygii</taxon>
        <taxon>Neopterygii</taxon>
        <taxon>Teleostei</taxon>
        <taxon>Neoteleostei</taxon>
        <taxon>Acanthomorphata</taxon>
        <taxon>Gobiaria</taxon>
        <taxon>Gobiiformes</taxon>
        <taxon>Gobioidei</taxon>
        <taxon>Gobiidae</taxon>
        <taxon>Gobionellinae</taxon>
        <taxon>Mugilogobius</taxon>
    </lineage>
</organism>
<name>A0AAW0PIN1_9GOBI</name>
<feature type="region of interest" description="Disordered" evidence="1">
    <location>
        <begin position="1"/>
        <end position="20"/>
    </location>
</feature>
<dbReference type="AlphaFoldDB" id="A0AAW0PIN1"/>